<evidence type="ECO:0000256" key="2">
    <source>
        <dbReference type="SAM" id="Phobius"/>
    </source>
</evidence>
<keyword evidence="2" id="KW-0812">Transmembrane</keyword>
<dbReference type="EMBL" id="CP147407">
    <property type="protein sequence ID" value="WXB97819.1"/>
    <property type="molecule type" value="Genomic_DNA"/>
</dbReference>
<evidence type="ECO:0000313" key="5">
    <source>
        <dbReference type="Proteomes" id="UP001377337"/>
    </source>
</evidence>
<organism evidence="4 5">
    <name type="scientific">Metabacillus sediminis</name>
    <dbReference type="NCBI Taxonomy" id="3117746"/>
    <lineage>
        <taxon>Bacteria</taxon>
        <taxon>Bacillati</taxon>
        <taxon>Bacillota</taxon>
        <taxon>Bacilli</taxon>
        <taxon>Bacillales</taxon>
        <taxon>Bacillaceae</taxon>
        <taxon>Metabacillus</taxon>
    </lineage>
</organism>
<dbReference type="Proteomes" id="UP001377337">
    <property type="component" value="Chromosome"/>
</dbReference>
<dbReference type="RefSeq" id="WP_338780504.1">
    <property type="nucleotide sequence ID" value="NZ_CP147407.1"/>
</dbReference>
<feature type="transmembrane region" description="Helical" evidence="2">
    <location>
        <begin position="6"/>
        <end position="27"/>
    </location>
</feature>
<keyword evidence="1" id="KW-0175">Coiled coil</keyword>
<reference evidence="4 5" key="1">
    <citation type="submission" date="2024-02" db="EMBL/GenBank/DDBJ databases">
        <title>Seven novel Bacillus-like species.</title>
        <authorList>
            <person name="Liu G."/>
        </authorList>
    </citation>
    <scope>NUCLEOTIDE SEQUENCE [LARGE SCALE GENOMIC DNA]</scope>
    <source>
        <strain evidence="4 5">FJAT-52054</strain>
    </source>
</reference>
<evidence type="ECO:0000313" key="4">
    <source>
        <dbReference type="EMBL" id="WXB98283.1"/>
    </source>
</evidence>
<keyword evidence="2" id="KW-1133">Transmembrane helix</keyword>
<evidence type="ECO:0000256" key="1">
    <source>
        <dbReference type="SAM" id="Coils"/>
    </source>
</evidence>
<protein>
    <submittedName>
        <fullName evidence="4">DUF4083 domain-containing protein</fullName>
    </submittedName>
</protein>
<feature type="coiled-coil region" evidence="1">
    <location>
        <begin position="30"/>
        <end position="57"/>
    </location>
</feature>
<name>A0ABZ2NKD2_9BACI</name>
<keyword evidence="5" id="KW-1185">Reference proteome</keyword>
<evidence type="ECO:0000313" key="3">
    <source>
        <dbReference type="EMBL" id="WXB97819.1"/>
    </source>
</evidence>
<gene>
    <name evidence="3" type="ORF">WCV65_04905</name>
    <name evidence="4" type="ORF">WCV65_07360</name>
</gene>
<sequence length="59" mass="6948">MIIGDLIFQFFSFAFIALIVLLLVWFFRTNNKTKDRIKNLEGKIDTLSEQIKKGNDNRL</sequence>
<keyword evidence="2" id="KW-0472">Membrane</keyword>
<dbReference type="EMBL" id="CP147407">
    <property type="protein sequence ID" value="WXB98283.1"/>
    <property type="molecule type" value="Genomic_DNA"/>
</dbReference>
<accession>A0ABZ2NKD2</accession>
<proteinExistence type="predicted"/>